<dbReference type="InterPro" id="IPR011701">
    <property type="entry name" value="MFS"/>
</dbReference>
<feature type="transmembrane region" description="Helical" evidence="1">
    <location>
        <begin position="87"/>
        <end position="104"/>
    </location>
</feature>
<dbReference type="Pfam" id="PF07690">
    <property type="entry name" value="MFS_1"/>
    <property type="match status" value="1"/>
</dbReference>
<name>A0A7J3M217_ARCFL</name>
<comment type="caution">
    <text evidence="3">The sequence shown here is derived from an EMBL/GenBank/DDBJ whole genome shotgun (WGS) entry which is preliminary data.</text>
</comment>
<feature type="transmembrane region" description="Helical" evidence="1">
    <location>
        <begin position="335"/>
        <end position="360"/>
    </location>
</feature>
<feature type="transmembrane region" description="Helical" evidence="1">
    <location>
        <begin position="367"/>
        <end position="389"/>
    </location>
</feature>
<dbReference type="PROSITE" id="PS50850">
    <property type="entry name" value="MFS"/>
    <property type="match status" value="1"/>
</dbReference>
<dbReference type="SUPFAM" id="SSF103473">
    <property type="entry name" value="MFS general substrate transporter"/>
    <property type="match status" value="1"/>
</dbReference>
<reference evidence="3" key="1">
    <citation type="journal article" date="2020" name="mSystems">
        <title>Genome- and Community-Level Interaction Insights into Carbon Utilization and Element Cycling Functions of Hydrothermarchaeota in Hydrothermal Sediment.</title>
        <authorList>
            <person name="Zhou Z."/>
            <person name="Liu Y."/>
            <person name="Xu W."/>
            <person name="Pan J."/>
            <person name="Luo Z.H."/>
            <person name="Li M."/>
        </authorList>
    </citation>
    <scope>NUCLEOTIDE SEQUENCE [LARGE SCALE GENOMIC DNA]</scope>
    <source>
        <strain evidence="3">SpSt-587</strain>
    </source>
</reference>
<dbReference type="CDD" id="cd17353">
    <property type="entry name" value="MFS_OFA_like"/>
    <property type="match status" value="1"/>
</dbReference>
<protein>
    <submittedName>
        <fullName evidence="3">MFS transporter</fullName>
    </submittedName>
</protein>
<feature type="transmembrane region" description="Helical" evidence="1">
    <location>
        <begin position="149"/>
        <end position="175"/>
    </location>
</feature>
<dbReference type="EMBL" id="DSYZ01000038">
    <property type="protein sequence ID" value="HGT82415.1"/>
    <property type="molecule type" value="Genomic_DNA"/>
</dbReference>
<dbReference type="InterPro" id="IPR020846">
    <property type="entry name" value="MFS_dom"/>
</dbReference>
<evidence type="ECO:0000313" key="3">
    <source>
        <dbReference type="EMBL" id="HGT82415.1"/>
    </source>
</evidence>
<feature type="transmembrane region" description="Helical" evidence="1">
    <location>
        <begin position="59"/>
        <end position="80"/>
    </location>
</feature>
<feature type="transmembrane region" description="Helical" evidence="1">
    <location>
        <begin position="235"/>
        <end position="257"/>
    </location>
</feature>
<sequence length="427" mass="45815">MDENRKSYIQEFCCIFMSRWLYPILGLIVNTMLGGLYAFSLYYPSLQKAFNLEAVAPLALAYSLATLFFAIGMIPGGVLFDKKGPKIGIILGAILIIVGYALGFSIKDMPWSSACYIYWIGLGVLAGLGIGFAYAVPGPTAIKWFPERPGAATGVAVLGFGIGAAFSTPLITYFISTVGPFTTFLYMGLIYGIVMIICGALMKLPPPDFKPPVTVPVTTPPTGVKVGEAIRDKRFYFLWLSYVFAAFAGLMIIGNAAPIVREGGAAAGFPAAEVALIIPTFVFVTSIFNAIGRPFWGSVLDKVGPWKAMQLNYITAAIVLVILSLVYRINPWFAFVAVITYLCYGGVLAMYPSATAIYFGRLHLGKIYGILFTAWGVAGLTGGMSGAMIRDITGSYFLSFYVAMILSLIAAAMAAIGARLKAKPKPS</sequence>
<feature type="transmembrane region" description="Helical" evidence="1">
    <location>
        <begin position="181"/>
        <end position="202"/>
    </location>
</feature>
<accession>A0A7J3M217</accession>
<feature type="domain" description="Major facilitator superfamily (MFS) profile" evidence="2">
    <location>
        <begin position="19"/>
        <end position="422"/>
    </location>
</feature>
<dbReference type="GO" id="GO:0022857">
    <property type="term" value="F:transmembrane transporter activity"/>
    <property type="evidence" value="ECO:0007669"/>
    <property type="project" value="InterPro"/>
</dbReference>
<keyword evidence="1" id="KW-1133">Transmembrane helix</keyword>
<feature type="transmembrane region" description="Helical" evidence="1">
    <location>
        <begin position="269"/>
        <end position="291"/>
    </location>
</feature>
<dbReference type="PANTHER" id="PTHR11360">
    <property type="entry name" value="MONOCARBOXYLATE TRANSPORTER"/>
    <property type="match status" value="1"/>
</dbReference>
<feature type="transmembrane region" description="Helical" evidence="1">
    <location>
        <begin position="395"/>
        <end position="418"/>
    </location>
</feature>
<evidence type="ECO:0000256" key="1">
    <source>
        <dbReference type="SAM" id="Phobius"/>
    </source>
</evidence>
<dbReference type="AlphaFoldDB" id="A0A7J3M217"/>
<evidence type="ECO:0000259" key="2">
    <source>
        <dbReference type="PROSITE" id="PS50850"/>
    </source>
</evidence>
<gene>
    <name evidence="3" type="ORF">ENT52_01635</name>
</gene>
<dbReference type="PANTHER" id="PTHR11360:SF304">
    <property type="entry name" value="MFS DOMAIN-CONTAINING PROTEIN"/>
    <property type="match status" value="1"/>
</dbReference>
<keyword evidence="1" id="KW-0472">Membrane</keyword>
<dbReference type="InterPro" id="IPR036259">
    <property type="entry name" value="MFS_trans_sf"/>
</dbReference>
<organism evidence="3">
    <name type="scientific">Archaeoglobus fulgidus</name>
    <dbReference type="NCBI Taxonomy" id="2234"/>
    <lineage>
        <taxon>Archaea</taxon>
        <taxon>Methanobacteriati</taxon>
        <taxon>Methanobacteriota</taxon>
        <taxon>Archaeoglobi</taxon>
        <taxon>Archaeoglobales</taxon>
        <taxon>Archaeoglobaceae</taxon>
        <taxon>Archaeoglobus</taxon>
    </lineage>
</organism>
<feature type="transmembrane region" description="Helical" evidence="1">
    <location>
        <begin position="20"/>
        <end position="39"/>
    </location>
</feature>
<feature type="transmembrane region" description="Helical" evidence="1">
    <location>
        <begin position="311"/>
        <end position="329"/>
    </location>
</feature>
<keyword evidence="1" id="KW-0812">Transmembrane</keyword>
<dbReference type="InterPro" id="IPR050327">
    <property type="entry name" value="Proton-linked_MCT"/>
</dbReference>
<feature type="transmembrane region" description="Helical" evidence="1">
    <location>
        <begin position="116"/>
        <end position="137"/>
    </location>
</feature>
<dbReference type="Gene3D" id="1.20.1250.20">
    <property type="entry name" value="MFS general substrate transporter like domains"/>
    <property type="match status" value="2"/>
</dbReference>
<proteinExistence type="predicted"/>